<dbReference type="Pfam" id="PF06429">
    <property type="entry name" value="Flg_bbr_C"/>
    <property type="match status" value="1"/>
</dbReference>
<dbReference type="InterPro" id="IPR002371">
    <property type="entry name" value="FlgK"/>
</dbReference>
<dbReference type="InterPro" id="IPR010930">
    <property type="entry name" value="Flg_bb/hook_C_dom"/>
</dbReference>
<evidence type="ECO:0000259" key="9">
    <source>
        <dbReference type="Pfam" id="PF22638"/>
    </source>
</evidence>
<dbReference type="AlphaFoldDB" id="A0A4S2DNS9"/>
<accession>A0A4S2DNS9</accession>
<dbReference type="RefSeq" id="WP_136004442.1">
    <property type="nucleotide sequence ID" value="NZ_SRYR01000001.1"/>
</dbReference>
<dbReference type="Pfam" id="PF22638">
    <property type="entry name" value="FlgK_D1"/>
    <property type="match status" value="1"/>
</dbReference>
<dbReference type="EMBL" id="SRYR01000001">
    <property type="protein sequence ID" value="TGY43775.1"/>
    <property type="molecule type" value="Genomic_DNA"/>
</dbReference>
<reference evidence="10 11" key="1">
    <citation type="submission" date="2019-04" db="EMBL/GenBank/DDBJ databases">
        <title>Microbes associate with the intestines of laboratory mice.</title>
        <authorList>
            <person name="Navarre W."/>
            <person name="Wong E."/>
            <person name="Huang K."/>
            <person name="Tropini C."/>
            <person name="Ng K."/>
            <person name="Yu B."/>
        </authorList>
    </citation>
    <scope>NUCLEOTIDE SEQUENCE [LARGE SCALE GENOMIC DNA]</scope>
    <source>
        <strain evidence="10 11">NM50_B9-20</strain>
    </source>
</reference>
<dbReference type="SUPFAM" id="SSF64518">
    <property type="entry name" value="Phase 1 flagellin"/>
    <property type="match status" value="1"/>
</dbReference>
<comment type="subcellular location">
    <subcellularLocation>
        <location evidence="1">Bacterial flagellum</location>
    </subcellularLocation>
    <subcellularLocation>
        <location evidence="2">Secreted</location>
    </subcellularLocation>
</comment>
<evidence type="ECO:0000256" key="5">
    <source>
        <dbReference type="ARBA" id="ARBA00022525"/>
    </source>
</evidence>
<dbReference type="InterPro" id="IPR053927">
    <property type="entry name" value="FlgK_helical"/>
</dbReference>
<evidence type="ECO:0000313" key="11">
    <source>
        <dbReference type="Proteomes" id="UP000306888"/>
    </source>
</evidence>
<dbReference type="OrthoDB" id="9802553at2"/>
<evidence type="ECO:0000313" key="10">
    <source>
        <dbReference type="EMBL" id="TGY43775.1"/>
    </source>
</evidence>
<dbReference type="InterPro" id="IPR001444">
    <property type="entry name" value="Flag_bb_rod_N"/>
</dbReference>
<name>A0A4S2DNS9_9CLOT</name>
<evidence type="ECO:0000256" key="2">
    <source>
        <dbReference type="ARBA" id="ARBA00004613"/>
    </source>
</evidence>
<dbReference type="GO" id="GO:0009424">
    <property type="term" value="C:bacterial-type flagellum hook"/>
    <property type="evidence" value="ECO:0007669"/>
    <property type="project" value="InterPro"/>
</dbReference>
<evidence type="ECO:0000259" key="7">
    <source>
        <dbReference type="Pfam" id="PF00460"/>
    </source>
</evidence>
<sequence length="611" mass="67411">MSGLFSTFNIAKRGMNVQQKSIDVTSHNIANSNTVGYSRQRAKIETSRPFGGTSRGSSVGAGQIGTGSQIQAIERVRDSFLDYQVRGENAVLGKYDMRNNYLYEVESVFNEPSETGLSTLMGKFFDSFQELSKQPNSSNARTVVAQQSAALADALNATYTKLEGLQTNAQDMLKSSVTEVNSMLEQLDRVNQEIISVTVSGNTPNDLMDKRDLLLDQLSYKFGIQVDKKEFNGVDVKPTSSGTMKADTLVNSSPNGDVSRFSYVTDVKLDESDLSGRTYIVTYYKNGNMDSESNKQTLKVSGITPEQAKEIKDSRVIWADSNGQAVRGDGYPIRDGDTIGYSELMMFKPETGSVSGIVSVQKDIEDYMNQLNKLAKALAFSVNAVHSGIEDPLNNTGDVDKDYLPFFVNKDVASYRSNGTLSNLDFTLRAEEEITAKNISINKEILEDVMKIKTKTHDDLYKYTNENIMDGDSDGARALAIAKLRDSLIRIQDINESVKSRSDMFDKNKGGNSLTSNGLNVESSTSGMKIDSYFKDTIDRLGVQAQEAQRMVTNQEDLLYSIEESRASVSGVSLDEEMANLVQFQHAYNANAKIIATVDELLEVIINGLKR</sequence>
<feature type="domain" description="Flagellar basal body rod protein N-terminal" evidence="7">
    <location>
        <begin position="9"/>
        <end position="37"/>
    </location>
</feature>
<dbReference type="PRINTS" id="PR01005">
    <property type="entry name" value="FLGHOOKAP1"/>
</dbReference>
<comment type="caution">
    <text evidence="10">The sequence shown here is derived from an EMBL/GenBank/DDBJ whole genome shotgun (WGS) entry which is preliminary data.</text>
</comment>
<dbReference type="PANTHER" id="PTHR30033:SF1">
    <property type="entry name" value="FLAGELLAR HOOK-ASSOCIATED PROTEIN 1"/>
    <property type="match status" value="1"/>
</dbReference>
<proteinExistence type="inferred from homology"/>
<evidence type="ECO:0000259" key="8">
    <source>
        <dbReference type="Pfam" id="PF06429"/>
    </source>
</evidence>
<dbReference type="PANTHER" id="PTHR30033">
    <property type="entry name" value="FLAGELLAR HOOK-ASSOCIATED PROTEIN 1"/>
    <property type="match status" value="1"/>
</dbReference>
<keyword evidence="11" id="KW-1185">Reference proteome</keyword>
<dbReference type="Proteomes" id="UP000306888">
    <property type="component" value="Unassembled WGS sequence"/>
</dbReference>
<keyword evidence="6" id="KW-0975">Bacterial flagellum</keyword>
<dbReference type="Pfam" id="PF00460">
    <property type="entry name" value="Flg_bb_rod"/>
    <property type="match status" value="1"/>
</dbReference>
<keyword evidence="10" id="KW-0969">Cilium</keyword>
<keyword evidence="10" id="KW-0966">Cell projection</keyword>
<protein>
    <recommendedName>
        <fullName evidence="4">Flagellar hook-associated protein 1</fullName>
    </recommendedName>
</protein>
<dbReference type="GO" id="GO:0005576">
    <property type="term" value="C:extracellular region"/>
    <property type="evidence" value="ECO:0007669"/>
    <property type="project" value="UniProtKB-SubCell"/>
</dbReference>
<gene>
    <name evidence="10" type="primary">flgK</name>
    <name evidence="10" type="ORF">E5347_02865</name>
</gene>
<evidence type="ECO:0000256" key="3">
    <source>
        <dbReference type="ARBA" id="ARBA00009677"/>
    </source>
</evidence>
<feature type="domain" description="Flagellar hook-associated protein FlgK helical" evidence="9">
    <location>
        <begin position="104"/>
        <end position="252"/>
    </location>
</feature>
<comment type="similarity">
    <text evidence="3">Belongs to the flagella basal body rod proteins family.</text>
</comment>
<keyword evidence="5" id="KW-0964">Secreted</keyword>
<dbReference type="GO" id="GO:0005198">
    <property type="term" value="F:structural molecule activity"/>
    <property type="evidence" value="ECO:0007669"/>
    <property type="project" value="InterPro"/>
</dbReference>
<evidence type="ECO:0000256" key="1">
    <source>
        <dbReference type="ARBA" id="ARBA00004365"/>
    </source>
</evidence>
<organism evidence="10 11">
    <name type="scientific">Clostridium sartagoforme</name>
    <dbReference type="NCBI Taxonomy" id="84031"/>
    <lineage>
        <taxon>Bacteria</taxon>
        <taxon>Bacillati</taxon>
        <taxon>Bacillota</taxon>
        <taxon>Clostridia</taxon>
        <taxon>Eubacteriales</taxon>
        <taxon>Clostridiaceae</taxon>
        <taxon>Clostridium</taxon>
    </lineage>
</organism>
<evidence type="ECO:0000256" key="4">
    <source>
        <dbReference type="ARBA" id="ARBA00016244"/>
    </source>
</evidence>
<keyword evidence="10" id="KW-0282">Flagellum</keyword>
<evidence type="ECO:0000256" key="6">
    <source>
        <dbReference type="ARBA" id="ARBA00023143"/>
    </source>
</evidence>
<dbReference type="NCBIfam" id="TIGR02492">
    <property type="entry name" value="flgK_ends"/>
    <property type="match status" value="1"/>
</dbReference>
<feature type="domain" description="Flagellar basal-body/hook protein C-terminal" evidence="8">
    <location>
        <begin position="569"/>
        <end position="607"/>
    </location>
</feature>
<dbReference type="GO" id="GO:0044780">
    <property type="term" value="P:bacterial-type flagellum assembly"/>
    <property type="evidence" value="ECO:0007669"/>
    <property type="project" value="InterPro"/>
</dbReference>